<evidence type="ECO:0000313" key="2">
    <source>
        <dbReference type="EMBL" id="SDJ28535.1"/>
    </source>
</evidence>
<dbReference type="OrthoDB" id="5816442at2"/>
<organism evidence="2 3">
    <name type="scientific">Ferrimonas sediminum</name>
    <dbReference type="NCBI Taxonomy" id="718193"/>
    <lineage>
        <taxon>Bacteria</taxon>
        <taxon>Pseudomonadati</taxon>
        <taxon>Pseudomonadota</taxon>
        <taxon>Gammaproteobacteria</taxon>
        <taxon>Alteromonadales</taxon>
        <taxon>Ferrimonadaceae</taxon>
        <taxon>Ferrimonas</taxon>
    </lineage>
</organism>
<accession>A0A1G8SIF3</accession>
<dbReference type="RefSeq" id="WP_090365073.1">
    <property type="nucleotide sequence ID" value="NZ_FNEM01000006.1"/>
</dbReference>
<feature type="transmembrane region" description="Helical" evidence="1">
    <location>
        <begin position="12"/>
        <end position="33"/>
    </location>
</feature>
<keyword evidence="1" id="KW-0812">Transmembrane</keyword>
<proteinExistence type="predicted"/>
<keyword evidence="1" id="KW-1133">Transmembrane helix</keyword>
<reference evidence="3" key="1">
    <citation type="submission" date="2016-10" db="EMBL/GenBank/DDBJ databases">
        <authorList>
            <person name="Varghese N."/>
            <person name="Submissions S."/>
        </authorList>
    </citation>
    <scope>NUCLEOTIDE SEQUENCE [LARGE SCALE GENOMIC DNA]</scope>
    <source>
        <strain evidence="3">DSM 23317</strain>
    </source>
</reference>
<dbReference type="Proteomes" id="UP000199527">
    <property type="component" value="Unassembled WGS sequence"/>
</dbReference>
<sequence length="95" mass="10753">MKVAWMKMKQFLLTPYGKAYLVFITLTKLYLVYRWAMDYVKRWGGELFESMGAPASLGEDVSALSFTALCLYYTVKAIIGIFRGPAKAVEQPVQA</sequence>
<gene>
    <name evidence="2" type="ORF">SAMN04488540_106182</name>
</gene>
<evidence type="ECO:0000313" key="3">
    <source>
        <dbReference type="Proteomes" id="UP000199527"/>
    </source>
</evidence>
<protein>
    <submittedName>
        <fullName evidence="2">Uncharacterized protein</fullName>
    </submittedName>
</protein>
<dbReference type="AlphaFoldDB" id="A0A1G8SIF3"/>
<keyword evidence="1" id="KW-0472">Membrane</keyword>
<name>A0A1G8SIF3_9GAMM</name>
<keyword evidence="3" id="KW-1185">Reference proteome</keyword>
<dbReference type="EMBL" id="FNEM01000006">
    <property type="protein sequence ID" value="SDJ28535.1"/>
    <property type="molecule type" value="Genomic_DNA"/>
</dbReference>
<evidence type="ECO:0000256" key="1">
    <source>
        <dbReference type="SAM" id="Phobius"/>
    </source>
</evidence>